<evidence type="ECO:0000313" key="2">
    <source>
        <dbReference type="EMBL" id="WUP76320.1"/>
    </source>
</evidence>
<protein>
    <recommendedName>
        <fullName evidence="4">Nuclear transport factor 2 family protein</fullName>
    </recommendedName>
</protein>
<name>A0ABZ1STI6_9ACTN</name>
<evidence type="ECO:0000256" key="1">
    <source>
        <dbReference type="SAM" id="Phobius"/>
    </source>
</evidence>
<accession>A0ABZ1STI6</accession>
<evidence type="ECO:0000313" key="3">
    <source>
        <dbReference type="Proteomes" id="UP001432011"/>
    </source>
</evidence>
<evidence type="ECO:0008006" key="4">
    <source>
        <dbReference type="Google" id="ProtNLM"/>
    </source>
</evidence>
<sequence>MGDLTPHRPSSEAPMRSPAFAVTLLVVHAASLGSSVVILAGSPLGVAGWTAVGLLAVSGLTLVFALLHIVRQLPVSVTHLQDAVHSLTNGESRLKATYYKADRAEDIERLHRDAGEVIRRAPRGAQIYAVNSYVEVFKASNDPRWTHIQRAYLSEFERRFGEVTYHRIIQSDGNGDRSPGHLAEQLTPAYLHHYRSIARHSAKWGAQRLRVAEVRATLPTSFVLVKHEDGGSIIWQIHKHAPNLRDQDAVQIMGIFIITDPEGLFVRHFMSWFRDMDHRQLRTLTETDLQPPDGVPASD</sequence>
<feature type="transmembrane region" description="Helical" evidence="1">
    <location>
        <begin position="46"/>
        <end position="70"/>
    </location>
</feature>
<feature type="transmembrane region" description="Helical" evidence="1">
    <location>
        <begin position="20"/>
        <end position="40"/>
    </location>
</feature>
<proteinExistence type="predicted"/>
<keyword evidence="3" id="KW-1185">Reference proteome</keyword>
<keyword evidence="1" id="KW-0812">Transmembrane</keyword>
<dbReference type="RefSeq" id="WP_147943173.1">
    <property type="nucleotide sequence ID" value="NZ_CP108085.1"/>
</dbReference>
<dbReference type="EMBL" id="CP108085">
    <property type="protein sequence ID" value="WUP76320.1"/>
    <property type="molecule type" value="Genomic_DNA"/>
</dbReference>
<keyword evidence="1" id="KW-0472">Membrane</keyword>
<organism evidence="2 3">
    <name type="scientific">Microbispora hainanensis</name>
    <dbReference type="NCBI Taxonomy" id="568844"/>
    <lineage>
        <taxon>Bacteria</taxon>
        <taxon>Bacillati</taxon>
        <taxon>Actinomycetota</taxon>
        <taxon>Actinomycetes</taxon>
        <taxon>Streptosporangiales</taxon>
        <taxon>Streptosporangiaceae</taxon>
        <taxon>Microbispora</taxon>
    </lineage>
</organism>
<gene>
    <name evidence="2" type="ORF">OG913_04670</name>
</gene>
<reference evidence="2" key="1">
    <citation type="submission" date="2022-10" db="EMBL/GenBank/DDBJ databases">
        <title>The complete genomes of actinobacterial strains from the NBC collection.</title>
        <authorList>
            <person name="Joergensen T.S."/>
            <person name="Alvarez Arevalo M."/>
            <person name="Sterndorff E.B."/>
            <person name="Faurdal D."/>
            <person name="Vuksanovic O."/>
            <person name="Mourched A.-S."/>
            <person name="Charusanti P."/>
            <person name="Shaw S."/>
            <person name="Blin K."/>
            <person name="Weber T."/>
        </authorList>
    </citation>
    <scope>NUCLEOTIDE SEQUENCE</scope>
    <source>
        <strain evidence="2">NBC_00254</strain>
    </source>
</reference>
<keyword evidence="1" id="KW-1133">Transmembrane helix</keyword>
<dbReference type="Proteomes" id="UP001432011">
    <property type="component" value="Chromosome"/>
</dbReference>